<reference evidence="1" key="1">
    <citation type="journal article" date="2019" name="Sci. Rep.">
        <title>Draft genome of Tanacetum cinerariifolium, the natural source of mosquito coil.</title>
        <authorList>
            <person name="Yamashiro T."/>
            <person name="Shiraishi A."/>
            <person name="Satake H."/>
            <person name="Nakayama K."/>
        </authorList>
    </citation>
    <scope>NUCLEOTIDE SEQUENCE</scope>
</reference>
<evidence type="ECO:0000313" key="1">
    <source>
        <dbReference type="EMBL" id="GFB23180.1"/>
    </source>
</evidence>
<comment type="caution">
    <text evidence="1">The sequence shown here is derived from an EMBL/GenBank/DDBJ whole genome shotgun (WGS) entry which is preliminary data.</text>
</comment>
<organism evidence="1">
    <name type="scientific">Tanacetum cinerariifolium</name>
    <name type="common">Dalmatian daisy</name>
    <name type="synonym">Chrysanthemum cinerariifolium</name>
    <dbReference type="NCBI Taxonomy" id="118510"/>
    <lineage>
        <taxon>Eukaryota</taxon>
        <taxon>Viridiplantae</taxon>
        <taxon>Streptophyta</taxon>
        <taxon>Embryophyta</taxon>
        <taxon>Tracheophyta</taxon>
        <taxon>Spermatophyta</taxon>
        <taxon>Magnoliopsida</taxon>
        <taxon>eudicotyledons</taxon>
        <taxon>Gunneridae</taxon>
        <taxon>Pentapetalae</taxon>
        <taxon>asterids</taxon>
        <taxon>campanulids</taxon>
        <taxon>Asterales</taxon>
        <taxon>Asteraceae</taxon>
        <taxon>Asteroideae</taxon>
        <taxon>Anthemideae</taxon>
        <taxon>Anthemidinae</taxon>
        <taxon>Tanacetum</taxon>
    </lineage>
</organism>
<sequence>MPQAYTDLKISKKDWFKDSPKLEELDPNWNTVKTFDDTLKQPWLNEMIQAQKPPVTFDKLMSTPMDFSAFSMNRLKLNNITRADLVGPVFNLLKGPQRQKFYKAMINAVSKHKVKSTMRILILVSVHVEKRYGYGYLNEIVVRRADQKLYKFKEGDFLDLHLNDIEDMLLLIAQNKLFNLDGNVIIDFATALKMFT</sequence>
<dbReference type="AlphaFoldDB" id="A0A699L318"/>
<name>A0A699L318_TANCI</name>
<protein>
    <submittedName>
        <fullName evidence="1">Uncharacterized protein</fullName>
    </submittedName>
</protein>
<proteinExistence type="predicted"/>
<dbReference type="EMBL" id="BKCJ010581107">
    <property type="protein sequence ID" value="GFB23180.1"/>
    <property type="molecule type" value="Genomic_DNA"/>
</dbReference>
<accession>A0A699L318</accession>
<gene>
    <name evidence="1" type="ORF">Tci_695151</name>
</gene>